<reference evidence="3 4" key="1">
    <citation type="submission" date="2016-04" db="EMBL/GenBank/DDBJ databases">
        <title>Complete genome sequence of natural rubber-degrading, novel Gram-negative bacterium, Rhizobacter gummiphilus strain NS21.</title>
        <authorList>
            <person name="Tabata M."/>
            <person name="Kasai D."/>
            <person name="Fukuda M."/>
        </authorList>
    </citation>
    <scope>NUCLEOTIDE SEQUENCE [LARGE SCALE GENOMIC DNA]</scope>
    <source>
        <strain evidence="3 4">NS21</strain>
    </source>
</reference>
<dbReference type="Pfam" id="PF00990">
    <property type="entry name" value="GGDEF"/>
    <property type="match status" value="1"/>
</dbReference>
<keyword evidence="4" id="KW-1185">Reference proteome</keyword>
<protein>
    <recommendedName>
        <fullName evidence="1">diguanylate cyclase</fullName>
        <ecNumber evidence="1">2.7.7.65</ecNumber>
    </recommendedName>
</protein>
<dbReference type="EMBL" id="CP015118">
    <property type="protein sequence ID" value="ARN21892.1"/>
    <property type="molecule type" value="Genomic_DNA"/>
</dbReference>
<dbReference type="GO" id="GO:0005886">
    <property type="term" value="C:plasma membrane"/>
    <property type="evidence" value="ECO:0007669"/>
    <property type="project" value="TreeGrafter"/>
</dbReference>
<comment type="catalytic activity">
    <reaction evidence="2">
        <text>2 GTP = 3',3'-c-di-GMP + 2 diphosphate</text>
        <dbReference type="Rhea" id="RHEA:24898"/>
        <dbReference type="ChEBI" id="CHEBI:33019"/>
        <dbReference type="ChEBI" id="CHEBI:37565"/>
        <dbReference type="ChEBI" id="CHEBI:58805"/>
        <dbReference type="EC" id="2.7.7.65"/>
    </reaction>
</comment>
<dbReference type="PANTHER" id="PTHR45138">
    <property type="entry name" value="REGULATORY COMPONENTS OF SENSORY TRANSDUCTION SYSTEM"/>
    <property type="match status" value="1"/>
</dbReference>
<dbReference type="InterPro" id="IPR043128">
    <property type="entry name" value="Rev_trsase/Diguanyl_cyclase"/>
</dbReference>
<dbReference type="GO" id="GO:0043709">
    <property type="term" value="P:cell adhesion involved in single-species biofilm formation"/>
    <property type="evidence" value="ECO:0007669"/>
    <property type="project" value="TreeGrafter"/>
</dbReference>
<dbReference type="Gene3D" id="3.30.70.270">
    <property type="match status" value="1"/>
</dbReference>
<accession>A0A1W6LCB6</accession>
<dbReference type="OrthoDB" id="9812260at2"/>
<dbReference type="AlphaFoldDB" id="A0A1W6LCB6"/>
<dbReference type="InterPro" id="IPR050469">
    <property type="entry name" value="Diguanylate_Cyclase"/>
</dbReference>
<dbReference type="SUPFAM" id="SSF55073">
    <property type="entry name" value="Nucleotide cyclase"/>
    <property type="match status" value="1"/>
</dbReference>
<organism evidence="3 4">
    <name type="scientific">Piscinibacter gummiphilus</name>
    <dbReference type="NCBI Taxonomy" id="946333"/>
    <lineage>
        <taxon>Bacteria</taxon>
        <taxon>Pseudomonadati</taxon>
        <taxon>Pseudomonadota</taxon>
        <taxon>Betaproteobacteria</taxon>
        <taxon>Burkholderiales</taxon>
        <taxon>Sphaerotilaceae</taxon>
        <taxon>Piscinibacter</taxon>
    </lineage>
</organism>
<proteinExistence type="predicted"/>
<dbReference type="InterPro" id="IPR029787">
    <property type="entry name" value="Nucleotide_cyclase"/>
</dbReference>
<dbReference type="CDD" id="cd01949">
    <property type="entry name" value="GGDEF"/>
    <property type="match status" value="1"/>
</dbReference>
<evidence type="ECO:0000313" key="3">
    <source>
        <dbReference type="EMBL" id="ARN21892.1"/>
    </source>
</evidence>
<dbReference type="InterPro" id="IPR011623">
    <property type="entry name" value="7TMR_DISM_rcpt_extracell_dom1"/>
</dbReference>
<evidence type="ECO:0000313" key="4">
    <source>
        <dbReference type="Proteomes" id="UP000193427"/>
    </source>
</evidence>
<dbReference type="EC" id="2.7.7.65" evidence="1"/>
<name>A0A1W6LCB6_9BURK</name>
<dbReference type="NCBIfam" id="TIGR00254">
    <property type="entry name" value="GGDEF"/>
    <property type="match status" value="1"/>
</dbReference>
<dbReference type="Proteomes" id="UP000193427">
    <property type="component" value="Chromosome"/>
</dbReference>
<dbReference type="Pfam" id="PF07695">
    <property type="entry name" value="7TMR-DISM_7TM"/>
    <property type="match status" value="1"/>
</dbReference>
<dbReference type="SMART" id="SM00267">
    <property type="entry name" value="GGDEF"/>
    <property type="match status" value="1"/>
</dbReference>
<gene>
    <name evidence="3" type="ORF">A4W93_19400</name>
</gene>
<sequence>MIKTTQRGPARGWSFLLVLLLALLWPGAKAWAQPLELQGQWVQLAPHGEPAAAGQPVSQVAPTGGRFRFEAEFDVGQVGTYVIDFKNSSVIQHFTHRVYDVRGPQVAEVSGGIGSLEANPYMLRHGREVVLEPGRYRLVSDLDSPFYLASPEPYVEPADTYRQSIKPGNAIVLLCLGIFLGLGVYYTCLAALHHQRVHAMYALFILGNVLYNGTALLAFRELFGWTTFYLISVPILFSNIAYMVFAIGLLDIRPRTAPRLYRAGCAVIGVMALFVVVAAVRPNWSLELDRFGVALFLGFGLVAGAVQSLRGNVLARLYLLANVGFFVSGLASITLVDLHGVYAIFIEHLGLVAVTIEVVLLAFVLSYQFGLLRRDKEAALARAEGNLRLACTDTLTGLPNRYALELEMERLPSEGSLTFVDLDGLKHYNDHFGHASGDELLRAFARDLAERLGESATLHRLGGDEFAATTHDGDFERVDRLLHETIDALRASGFPLSGASSGSVRVFECTHHDQLKHVADSRMYENKRRRRKVRDQDTQMEADSV</sequence>
<dbReference type="InterPro" id="IPR000160">
    <property type="entry name" value="GGDEF_dom"/>
</dbReference>
<evidence type="ECO:0000256" key="1">
    <source>
        <dbReference type="ARBA" id="ARBA00012528"/>
    </source>
</evidence>
<dbReference type="PROSITE" id="PS50887">
    <property type="entry name" value="GGDEF"/>
    <property type="match status" value="1"/>
</dbReference>
<dbReference type="GO" id="GO:0052621">
    <property type="term" value="F:diguanylate cyclase activity"/>
    <property type="evidence" value="ECO:0007669"/>
    <property type="project" value="UniProtKB-EC"/>
</dbReference>
<dbReference type="GO" id="GO:1902201">
    <property type="term" value="P:negative regulation of bacterial-type flagellum-dependent cell motility"/>
    <property type="evidence" value="ECO:0007669"/>
    <property type="project" value="TreeGrafter"/>
</dbReference>
<dbReference type="KEGG" id="rgu:A4W93_19400"/>
<dbReference type="RefSeq" id="WP_085752187.1">
    <property type="nucleotide sequence ID" value="NZ_BSPR01000006.1"/>
</dbReference>
<dbReference type="STRING" id="946333.A4W93_19400"/>
<evidence type="ECO:0000256" key="2">
    <source>
        <dbReference type="ARBA" id="ARBA00034247"/>
    </source>
</evidence>
<dbReference type="PANTHER" id="PTHR45138:SF9">
    <property type="entry name" value="DIGUANYLATE CYCLASE DGCM-RELATED"/>
    <property type="match status" value="1"/>
</dbReference>